<dbReference type="SUPFAM" id="SSF54001">
    <property type="entry name" value="Cysteine proteinases"/>
    <property type="match status" value="1"/>
</dbReference>
<evidence type="ECO:0000256" key="1">
    <source>
        <dbReference type="SAM" id="MobiDB-lite"/>
    </source>
</evidence>
<dbReference type="HOGENOM" id="CLU_278608_0_0_0"/>
<feature type="domain" description="Peptidase C39-like" evidence="2">
    <location>
        <begin position="232"/>
        <end position="382"/>
    </location>
</feature>
<proteinExistence type="predicted"/>
<feature type="compositionally biased region" description="Polar residues" evidence="1">
    <location>
        <begin position="175"/>
        <end position="184"/>
    </location>
</feature>
<dbReference type="RefSeq" id="WP_012874472.1">
    <property type="nucleotide sequence ID" value="NC_013525.1"/>
</dbReference>
<organism evidence="3 4">
    <name type="scientific">Thermobaculum terrenum (strain ATCC BAA-798 / CCMEE 7001 / YNP1)</name>
    <dbReference type="NCBI Taxonomy" id="525904"/>
    <lineage>
        <taxon>Bacteria</taxon>
        <taxon>Bacillati</taxon>
        <taxon>Chloroflexota</taxon>
        <taxon>Chloroflexia</taxon>
        <taxon>Candidatus Thermobaculales</taxon>
        <taxon>Candidatus Thermobaculaceae</taxon>
        <taxon>Thermobaculum</taxon>
    </lineage>
</organism>
<dbReference type="InterPro" id="IPR038765">
    <property type="entry name" value="Papain-like_cys_pep_sf"/>
</dbReference>
<protein>
    <recommendedName>
        <fullName evidence="2">Peptidase C39-like domain-containing protein</fullName>
    </recommendedName>
</protein>
<feature type="region of interest" description="Disordered" evidence="1">
    <location>
        <begin position="164"/>
        <end position="193"/>
    </location>
</feature>
<feature type="compositionally biased region" description="Polar residues" evidence="1">
    <location>
        <begin position="212"/>
        <end position="226"/>
    </location>
</feature>
<evidence type="ECO:0000313" key="3">
    <source>
        <dbReference type="EMBL" id="ACZ41437.1"/>
    </source>
</evidence>
<dbReference type="eggNOG" id="COG3271">
    <property type="taxonomic scope" value="Bacteria"/>
</dbReference>
<evidence type="ECO:0000259" key="2">
    <source>
        <dbReference type="Pfam" id="PF13529"/>
    </source>
</evidence>
<gene>
    <name evidence="3" type="ordered locus">Tter_0517</name>
</gene>
<dbReference type="KEGG" id="ttr:Tter_0517"/>
<keyword evidence="4" id="KW-1185">Reference proteome</keyword>
<dbReference type="Proteomes" id="UP000000323">
    <property type="component" value="Chromosome 1"/>
</dbReference>
<sequence>MMRDKCLSCRRVLRGVYHHSHLKRVHLLWLPALLLAVLLVFGVRSSASAAGDSQSQAAATAQRLISKISDRVGGASVGTPQLVYNPDGRTPAYYVVPIVRSGDVVGLIGVSPDGGKWQWYTTNYAPTGFPQTSRSRAASMLGTSAASLKLVAGRDNRLYWQSPDGRALDVDRPSRQGTSVTLQAQGAGATYDARPGKYSELEVQKAKRRATLSPQSTEADTGSGTLPTRYNLDVPHYYQENNYYCGPASLEMIFDLYGPDISQYDIADAMPAKDWGSWSGAFSDDLVRAARFSYISKAVLDPNLQGYKQRRLGYAAIQYFWSYYGTSDPDYPNRYRDLKRLIVAGYPVVVLTWYDSRHITGHFRVVKGYDDSTDEFIVHDPWYTAPYYGPDVHFNQEFFVDNLWTKFKRWAALITPWQVSVSAPRTVQGGSTFKVTATITYPAITPLTGWAQVSNSVATILLPSGFTTDDATQGLPQVTYSGTSQTVTWTVTAPEDFEGQANIRVTAKGLISSSSTSYPSYSDWIGGMGGDTIYVNQPPASVSVSPSSLRSGPNQYQTIQATYSDPGGAGTISRAMIRVSDPDNPSNDLLAAYDTATGKIYLLSPDGSSTLSTASAGSSYTLQSSYGSVDPSKTTVSTSGNQMVITWAVSRPTSASGSTNVVYLQAKDKYGASSGWQKEGSWVLNSPATADAVADSGAVVSPGRTVQIRATYSDPDGASNIRTAQLLINTQLTGSGSVWVRYDTAQNAMYIRSGDNTYWAGPVTPGSSQSQSNGRATLLGASSAVSRSGNTLYITWGLNFDQSFSGRQYSIYSVAADNYTPDSALPWLKFGTYTVDAPPAVGNVTPGSGISSPGRKVYYTASYSDPDGASNIADARLLIGTSTSDTRAVQLRYDANGNKLYLKDDNSSAWLGGVSPGSSSSVSNGLATLFPNLTTISRSGNTLTIKWAISYGTALSGRQYNTYLMVRDDFARAQSWQREGTWIVDRSPYVGTTSPRNSGTSNRSWVAFKTTWYDPDGASNIRRVTFYINSSPSGYKGLMAKYEANSNKLWLKSADNSTWLGGVAPGAPDRIRNGYVSIDPPRIKVSSSGTQMTITWYVFFTRQIAGRNMNIYMSIVDDFGRAQSPVKIGTWYVR</sequence>
<evidence type="ECO:0000313" key="4">
    <source>
        <dbReference type="Proteomes" id="UP000000323"/>
    </source>
</evidence>
<reference evidence="4" key="1">
    <citation type="journal article" date="2010" name="Stand. Genomic Sci.">
        <title>Complete genome sequence of 'Thermobaculum terrenum' type strain (YNP1).</title>
        <authorList>
            <person name="Kiss H."/>
            <person name="Cleland D."/>
            <person name="Lapidus A."/>
            <person name="Lucas S."/>
            <person name="Glavina Del Rio T."/>
            <person name="Nolan M."/>
            <person name="Tice H."/>
            <person name="Han C."/>
            <person name="Goodwin L."/>
            <person name="Pitluck S."/>
            <person name="Liolios K."/>
            <person name="Ivanova N."/>
            <person name="Mavromatis K."/>
            <person name="Ovchinnikova G."/>
            <person name="Pati A."/>
            <person name="Chen A."/>
            <person name="Palaniappan K."/>
            <person name="Land M."/>
            <person name="Hauser L."/>
            <person name="Chang Y."/>
            <person name="Jeffries C."/>
            <person name="Lu M."/>
            <person name="Brettin T."/>
            <person name="Detter J."/>
            <person name="Goker M."/>
            <person name="Tindall B."/>
            <person name="Beck B."/>
            <person name="McDermott T."/>
            <person name="Woyke T."/>
            <person name="Bristow J."/>
            <person name="Eisen J."/>
            <person name="Markowitz V."/>
            <person name="Hugenholtz P."/>
            <person name="Kyrpides N."/>
            <person name="Klenk H."/>
            <person name="Cheng J."/>
        </authorList>
    </citation>
    <scope>NUCLEOTIDE SEQUENCE [LARGE SCALE GENOMIC DNA]</scope>
    <source>
        <strain evidence="4">ATCC BAA-798 / YNP1</strain>
    </source>
</reference>
<dbReference type="InterPro" id="IPR039564">
    <property type="entry name" value="Peptidase_C39-like"/>
</dbReference>
<accession>D1CET1</accession>
<name>D1CET1_THET1</name>
<dbReference type="EMBL" id="CP001825">
    <property type="protein sequence ID" value="ACZ41437.1"/>
    <property type="molecule type" value="Genomic_DNA"/>
</dbReference>
<dbReference type="AlphaFoldDB" id="D1CET1"/>
<feature type="region of interest" description="Disordered" evidence="1">
    <location>
        <begin position="207"/>
        <end position="226"/>
    </location>
</feature>
<dbReference type="Pfam" id="PF13529">
    <property type="entry name" value="Peptidase_C39_2"/>
    <property type="match status" value="1"/>
</dbReference>
<dbReference type="Gene3D" id="3.90.70.10">
    <property type="entry name" value="Cysteine proteinases"/>
    <property type="match status" value="1"/>
</dbReference>